<gene>
    <name evidence="1" type="ORF">V0R50_22970</name>
</gene>
<sequence length="101" mass="10919">MKKLVPDPPDSTSRRTANIHFGSCAGAHPHMFAVCPDADIEDALAHLAAALTSAFETNAQLCDMLSRPLADKAWATWQSLEICQALTEALRKGVARQQTES</sequence>
<proteinExistence type="predicted"/>
<evidence type="ECO:0008006" key="3">
    <source>
        <dbReference type="Google" id="ProtNLM"/>
    </source>
</evidence>
<keyword evidence="2" id="KW-1185">Reference proteome</keyword>
<reference evidence="1 2" key="1">
    <citation type="submission" date="2024-01" db="EMBL/GenBank/DDBJ databases">
        <title>Unpublished Manusciprt.</title>
        <authorList>
            <person name="Duman M."/>
            <person name="Valdes E.G."/>
            <person name="Ajmi N."/>
            <person name="Altun S."/>
            <person name="Saticioglu I.B."/>
        </authorList>
    </citation>
    <scope>NUCLEOTIDE SEQUENCE [LARGE SCALE GENOMIC DNA]</scope>
    <source>
        <strain evidence="1 2">148P</strain>
    </source>
</reference>
<comment type="caution">
    <text evidence="1">The sequence shown here is derived from an EMBL/GenBank/DDBJ whole genome shotgun (WGS) entry which is preliminary data.</text>
</comment>
<organism evidence="1 2">
    <name type="scientific">Pseudomonas ulcerans</name>
    <dbReference type="NCBI Taxonomy" id="3115852"/>
    <lineage>
        <taxon>Bacteria</taxon>
        <taxon>Pseudomonadati</taxon>
        <taxon>Pseudomonadota</taxon>
        <taxon>Gammaproteobacteria</taxon>
        <taxon>Pseudomonadales</taxon>
        <taxon>Pseudomonadaceae</taxon>
        <taxon>Pseudomonas</taxon>
    </lineage>
</organism>
<accession>A0ABU7HX11</accession>
<dbReference type="RefSeq" id="WP_330076793.1">
    <property type="nucleotide sequence ID" value="NZ_JAZDQJ010000032.1"/>
</dbReference>
<name>A0ABU7HX11_9PSED</name>
<protein>
    <recommendedName>
        <fullName evidence="3">DUF3077 domain-containing protein</fullName>
    </recommendedName>
</protein>
<evidence type="ECO:0000313" key="2">
    <source>
        <dbReference type="Proteomes" id="UP001335100"/>
    </source>
</evidence>
<dbReference type="Proteomes" id="UP001335100">
    <property type="component" value="Unassembled WGS sequence"/>
</dbReference>
<dbReference type="EMBL" id="JAZDQJ010000032">
    <property type="protein sequence ID" value="MEE1936099.1"/>
    <property type="molecule type" value="Genomic_DNA"/>
</dbReference>
<evidence type="ECO:0000313" key="1">
    <source>
        <dbReference type="EMBL" id="MEE1936099.1"/>
    </source>
</evidence>